<evidence type="ECO:0000313" key="3">
    <source>
        <dbReference type="Proteomes" id="UP001222770"/>
    </source>
</evidence>
<keyword evidence="1" id="KW-0472">Membrane</keyword>
<keyword evidence="1" id="KW-1133">Transmembrane helix</keyword>
<evidence type="ECO:0000313" key="2">
    <source>
        <dbReference type="EMBL" id="MDF8331609.1"/>
    </source>
</evidence>
<evidence type="ECO:0000256" key="1">
    <source>
        <dbReference type="SAM" id="Phobius"/>
    </source>
</evidence>
<dbReference type="RefSeq" id="WP_277274715.1">
    <property type="nucleotide sequence ID" value="NZ_JAROCY010000001.1"/>
</dbReference>
<accession>A0ABT6CDI8</accession>
<reference evidence="2 3" key="1">
    <citation type="submission" date="2023-03" db="EMBL/GenBank/DDBJ databases">
        <title>Novosphingobium cyanobacteriorum sp. nov., isolated from a eutrophic reservoir during the Microcystis bloom period.</title>
        <authorList>
            <person name="Kang M."/>
            <person name="Le V."/>
            <person name="Ko S.-R."/>
            <person name="Lee S.-A."/>
            <person name="Ahn C.-Y."/>
        </authorList>
    </citation>
    <scope>NUCLEOTIDE SEQUENCE [LARGE SCALE GENOMIC DNA]</scope>
    <source>
        <strain evidence="2 3">HBC54</strain>
    </source>
</reference>
<proteinExistence type="predicted"/>
<name>A0ABT6CDI8_9SPHN</name>
<dbReference type="EMBL" id="JAROCY010000001">
    <property type="protein sequence ID" value="MDF8331609.1"/>
    <property type="molecule type" value="Genomic_DNA"/>
</dbReference>
<protein>
    <submittedName>
        <fullName evidence="2">Uncharacterized protein</fullName>
    </submittedName>
</protein>
<keyword evidence="3" id="KW-1185">Reference proteome</keyword>
<feature type="transmembrane region" description="Helical" evidence="1">
    <location>
        <begin position="75"/>
        <end position="98"/>
    </location>
</feature>
<gene>
    <name evidence="2" type="ORF">POM99_00195</name>
</gene>
<organism evidence="2 3">
    <name type="scientific">Novosphingobium cyanobacteriorum</name>
    <dbReference type="NCBI Taxonomy" id="3024215"/>
    <lineage>
        <taxon>Bacteria</taxon>
        <taxon>Pseudomonadati</taxon>
        <taxon>Pseudomonadota</taxon>
        <taxon>Alphaproteobacteria</taxon>
        <taxon>Sphingomonadales</taxon>
        <taxon>Sphingomonadaceae</taxon>
        <taxon>Novosphingobium</taxon>
    </lineage>
</organism>
<sequence>MGLIFGLVLIVFFVAMAGVQGGIVFGTARWAMGALHWDSDAAKLGLIALAYLLWAGVPIYAYSAMGGDGGLFDGFGLVLGVAFTGLVGSIGWAIFWVLNPTSRVGSND</sequence>
<dbReference type="Proteomes" id="UP001222770">
    <property type="component" value="Unassembled WGS sequence"/>
</dbReference>
<feature type="transmembrane region" description="Helical" evidence="1">
    <location>
        <begin position="45"/>
        <end position="63"/>
    </location>
</feature>
<comment type="caution">
    <text evidence="2">The sequence shown here is derived from an EMBL/GenBank/DDBJ whole genome shotgun (WGS) entry which is preliminary data.</text>
</comment>
<keyword evidence="1" id="KW-0812">Transmembrane</keyword>